<reference evidence="3" key="1">
    <citation type="journal article" date="2015" name="BMC Genomics">
        <title>Genomic and transcriptomic analysis of the endophytic fungus Pestalotiopsis fici reveals its lifestyle and high potential for synthesis of natural products.</title>
        <authorList>
            <person name="Wang X."/>
            <person name="Zhang X."/>
            <person name="Liu L."/>
            <person name="Xiang M."/>
            <person name="Wang W."/>
            <person name="Sun X."/>
            <person name="Che Y."/>
            <person name="Guo L."/>
            <person name="Liu G."/>
            <person name="Guo L."/>
            <person name="Wang C."/>
            <person name="Yin W.B."/>
            <person name="Stadler M."/>
            <person name="Zhang X."/>
            <person name="Liu X."/>
        </authorList>
    </citation>
    <scope>NUCLEOTIDE SEQUENCE [LARGE SCALE GENOMIC DNA]</scope>
    <source>
        <strain evidence="3">W106-1 / CGMCC3.15140</strain>
    </source>
</reference>
<organism evidence="2 3">
    <name type="scientific">Pestalotiopsis fici (strain W106-1 / CGMCC3.15140)</name>
    <dbReference type="NCBI Taxonomy" id="1229662"/>
    <lineage>
        <taxon>Eukaryota</taxon>
        <taxon>Fungi</taxon>
        <taxon>Dikarya</taxon>
        <taxon>Ascomycota</taxon>
        <taxon>Pezizomycotina</taxon>
        <taxon>Sordariomycetes</taxon>
        <taxon>Xylariomycetidae</taxon>
        <taxon>Amphisphaeriales</taxon>
        <taxon>Sporocadaceae</taxon>
        <taxon>Pestalotiopsis</taxon>
    </lineage>
</organism>
<dbReference type="OrthoDB" id="4713722at2759"/>
<feature type="compositionally biased region" description="Low complexity" evidence="1">
    <location>
        <begin position="1"/>
        <end position="15"/>
    </location>
</feature>
<name>W3XNN8_PESFW</name>
<accession>W3XNN8</accession>
<feature type="compositionally biased region" description="Acidic residues" evidence="1">
    <location>
        <begin position="155"/>
        <end position="172"/>
    </location>
</feature>
<protein>
    <submittedName>
        <fullName evidence="2">Uncharacterized protein</fullName>
    </submittedName>
</protein>
<dbReference type="OMA" id="MAPRTAN"/>
<dbReference type="AlphaFoldDB" id="W3XNN8"/>
<dbReference type="InParanoid" id="W3XNN8"/>
<dbReference type="HOGENOM" id="CLU_1555788_0_0_1"/>
<evidence type="ECO:0000313" key="2">
    <source>
        <dbReference type="EMBL" id="ETS86876.1"/>
    </source>
</evidence>
<keyword evidence="3" id="KW-1185">Reference proteome</keyword>
<evidence type="ECO:0000313" key="3">
    <source>
        <dbReference type="Proteomes" id="UP000030651"/>
    </source>
</evidence>
<feature type="compositionally biased region" description="Acidic residues" evidence="1">
    <location>
        <begin position="134"/>
        <end position="147"/>
    </location>
</feature>
<evidence type="ECO:0000256" key="1">
    <source>
        <dbReference type="SAM" id="MobiDB-lite"/>
    </source>
</evidence>
<proteinExistence type="predicted"/>
<dbReference type="Proteomes" id="UP000030651">
    <property type="component" value="Unassembled WGS sequence"/>
</dbReference>
<dbReference type="GeneID" id="19265717"/>
<dbReference type="EMBL" id="KI912109">
    <property type="protein sequence ID" value="ETS86876.1"/>
    <property type="molecule type" value="Genomic_DNA"/>
</dbReference>
<dbReference type="KEGG" id="pfy:PFICI_00704"/>
<dbReference type="RefSeq" id="XP_007827476.1">
    <property type="nucleotide sequence ID" value="XM_007829285.1"/>
</dbReference>
<feature type="region of interest" description="Disordered" evidence="1">
    <location>
        <begin position="1"/>
        <end position="31"/>
    </location>
</feature>
<feature type="region of interest" description="Disordered" evidence="1">
    <location>
        <begin position="92"/>
        <end position="172"/>
    </location>
</feature>
<gene>
    <name evidence="2" type="ORF">PFICI_00704</name>
</gene>
<sequence>MASKVASKAVAAPKAPRTPKTPKTPKDPNAESSQHIVVLCNLMMCSETFEASTTKLAPILGLSHAKNVPRKINGIINPHGFEFKNNKVYKKDEEGAPATSANTSGDDTETPTKKKTATKSATKPTPKKRKVDEATEDEAMMDEDVNGEEIKGEDIKDDDIKGDEDLNDAGEV</sequence>